<gene>
    <name evidence="2" type="ORF">LKD40_11695</name>
</gene>
<organism evidence="2 3">
    <name type="scientific">Blautia fusiformis</name>
    <dbReference type="NCBI Taxonomy" id="2881264"/>
    <lineage>
        <taxon>Bacteria</taxon>
        <taxon>Bacillati</taxon>
        <taxon>Bacillota</taxon>
        <taxon>Clostridia</taxon>
        <taxon>Lachnospirales</taxon>
        <taxon>Lachnospiraceae</taxon>
        <taxon>Blautia</taxon>
    </lineage>
</organism>
<dbReference type="PROSITE" id="PS50943">
    <property type="entry name" value="HTH_CROC1"/>
    <property type="match status" value="1"/>
</dbReference>
<dbReference type="RefSeq" id="WP_227588886.1">
    <property type="nucleotide sequence ID" value="NZ_JAJEQQ010000018.1"/>
</dbReference>
<dbReference type="InterPro" id="IPR010982">
    <property type="entry name" value="Lambda_DNA-bd_dom_sf"/>
</dbReference>
<sequence length="122" mass="14102">MLRLDVKKYVDDQFENLNQFAKASGLNYQAAQKIYNGETSRITFDNLESICKVLNVTPNDIFIFDNVCKTNDSKTYEYSEDDLYKLISQIVDNAVNNAVDIAIDKKFKKKPIKIYKAKDDDK</sequence>
<feature type="domain" description="HTH cro/C1-type" evidence="1">
    <location>
        <begin position="19"/>
        <end position="61"/>
    </location>
</feature>
<dbReference type="Proteomes" id="UP001198612">
    <property type="component" value="Unassembled WGS sequence"/>
</dbReference>
<dbReference type="AlphaFoldDB" id="A0AAW4W7C6"/>
<protein>
    <submittedName>
        <fullName evidence="2">Helix-turn-helix transcriptional regulator</fullName>
    </submittedName>
</protein>
<name>A0AAW4W7C6_9FIRM</name>
<reference evidence="2 3" key="1">
    <citation type="submission" date="2021-10" db="EMBL/GenBank/DDBJ databases">
        <title>Anaerobic single-cell dispensing facilitates the cultivation of human gut bacteria.</title>
        <authorList>
            <person name="Afrizal A."/>
        </authorList>
    </citation>
    <scope>NUCLEOTIDE SEQUENCE [LARGE SCALE GENOMIC DNA]</scope>
    <source>
        <strain evidence="2 3">CLA-AA-H217</strain>
    </source>
</reference>
<accession>A0AAW4W7C6</accession>
<proteinExistence type="predicted"/>
<dbReference type="InterPro" id="IPR001387">
    <property type="entry name" value="Cro/C1-type_HTH"/>
</dbReference>
<dbReference type="SUPFAM" id="SSF47413">
    <property type="entry name" value="lambda repressor-like DNA-binding domains"/>
    <property type="match status" value="1"/>
</dbReference>
<dbReference type="CDD" id="cd00093">
    <property type="entry name" value="HTH_XRE"/>
    <property type="match status" value="1"/>
</dbReference>
<evidence type="ECO:0000313" key="2">
    <source>
        <dbReference type="EMBL" id="MCC2228460.1"/>
    </source>
</evidence>
<comment type="caution">
    <text evidence="2">The sequence shown here is derived from an EMBL/GenBank/DDBJ whole genome shotgun (WGS) entry which is preliminary data.</text>
</comment>
<keyword evidence="3" id="KW-1185">Reference proteome</keyword>
<dbReference type="GO" id="GO:0003677">
    <property type="term" value="F:DNA binding"/>
    <property type="evidence" value="ECO:0007669"/>
    <property type="project" value="InterPro"/>
</dbReference>
<evidence type="ECO:0000313" key="3">
    <source>
        <dbReference type="Proteomes" id="UP001198612"/>
    </source>
</evidence>
<dbReference type="Pfam" id="PF13443">
    <property type="entry name" value="HTH_26"/>
    <property type="match status" value="1"/>
</dbReference>
<dbReference type="Gene3D" id="1.10.260.40">
    <property type="entry name" value="lambda repressor-like DNA-binding domains"/>
    <property type="match status" value="1"/>
</dbReference>
<dbReference type="EMBL" id="JAJEQQ010000018">
    <property type="protein sequence ID" value="MCC2228460.1"/>
    <property type="molecule type" value="Genomic_DNA"/>
</dbReference>
<evidence type="ECO:0000259" key="1">
    <source>
        <dbReference type="PROSITE" id="PS50943"/>
    </source>
</evidence>